<dbReference type="EMBL" id="KN825293">
    <property type="protein sequence ID" value="KIK92303.1"/>
    <property type="molecule type" value="Genomic_DNA"/>
</dbReference>
<feature type="non-terminal residue" evidence="1">
    <location>
        <position position="50"/>
    </location>
</feature>
<sequence length="50" mass="5381">MTTATGYNDYIHSELTISVAGNDELKITRVIPGMEKILLVASGDIVDTIT</sequence>
<proteinExistence type="predicted"/>
<gene>
    <name evidence="1" type="ORF">PAXRUDRAFT_830080</name>
</gene>
<name>A0A0D0DLR1_9AGAM</name>
<keyword evidence="2" id="KW-1185">Reference proteome</keyword>
<protein>
    <submittedName>
        <fullName evidence="1">Uncharacterized protein</fullName>
    </submittedName>
</protein>
<evidence type="ECO:0000313" key="2">
    <source>
        <dbReference type="Proteomes" id="UP000054538"/>
    </source>
</evidence>
<organism evidence="1 2">
    <name type="scientific">Paxillus rubicundulus Ve08.2h10</name>
    <dbReference type="NCBI Taxonomy" id="930991"/>
    <lineage>
        <taxon>Eukaryota</taxon>
        <taxon>Fungi</taxon>
        <taxon>Dikarya</taxon>
        <taxon>Basidiomycota</taxon>
        <taxon>Agaricomycotina</taxon>
        <taxon>Agaricomycetes</taxon>
        <taxon>Agaricomycetidae</taxon>
        <taxon>Boletales</taxon>
        <taxon>Paxilineae</taxon>
        <taxon>Paxillaceae</taxon>
        <taxon>Paxillus</taxon>
    </lineage>
</organism>
<dbReference type="InParanoid" id="A0A0D0DLR1"/>
<reference evidence="1 2" key="1">
    <citation type="submission" date="2014-04" db="EMBL/GenBank/DDBJ databases">
        <authorList>
            <consortium name="DOE Joint Genome Institute"/>
            <person name="Kuo A."/>
            <person name="Kohler A."/>
            <person name="Jargeat P."/>
            <person name="Nagy L.G."/>
            <person name="Floudas D."/>
            <person name="Copeland A."/>
            <person name="Barry K.W."/>
            <person name="Cichocki N."/>
            <person name="Veneault-Fourrey C."/>
            <person name="LaButti K."/>
            <person name="Lindquist E.A."/>
            <person name="Lipzen A."/>
            <person name="Lundell T."/>
            <person name="Morin E."/>
            <person name="Murat C."/>
            <person name="Sun H."/>
            <person name="Tunlid A."/>
            <person name="Henrissat B."/>
            <person name="Grigoriev I.V."/>
            <person name="Hibbett D.S."/>
            <person name="Martin F."/>
            <person name="Nordberg H.P."/>
            <person name="Cantor M.N."/>
            <person name="Hua S.X."/>
        </authorList>
    </citation>
    <scope>NUCLEOTIDE SEQUENCE [LARGE SCALE GENOMIC DNA]</scope>
    <source>
        <strain evidence="1 2">Ve08.2h10</strain>
    </source>
</reference>
<accession>A0A0D0DLR1</accession>
<dbReference type="HOGENOM" id="CLU_3129852_0_0_1"/>
<reference evidence="2" key="2">
    <citation type="submission" date="2015-01" db="EMBL/GenBank/DDBJ databases">
        <title>Evolutionary Origins and Diversification of the Mycorrhizal Mutualists.</title>
        <authorList>
            <consortium name="DOE Joint Genome Institute"/>
            <consortium name="Mycorrhizal Genomics Consortium"/>
            <person name="Kohler A."/>
            <person name="Kuo A."/>
            <person name="Nagy L.G."/>
            <person name="Floudas D."/>
            <person name="Copeland A."/>
            <person name="Barry K.W."/>
            <person name="Cichocki N."/>
            <person name="Veneault-Fourrey C."/>
            <person name="LaButti K."/>
            <person name="Lindquist E.A."/>
            <person name="Lipzen A."/>
            <person name="Lundell T."/>
            <person name="Morin E."/>
            <person name="Murat C."/>
            <person name="Riley R."/>
            <person name="Ohm R."/>
            <person name="Sun H."/>
            <person name="Tunlid A."/>
            <person name="Henrissat B."/>
            <person name="Grigoriev I.V."/>
            <person name="Hibbett D.S."/>
            <person name="Martin F."/>
        </authorList>
    </citation>
    <scope>NUCLEOTIDE SEQUENCE [LARGE SCALE GENOMIC DNA]</scope>
    <source>
        <strain evidence="2">Ve08.2h10</strain>
    </source>
</reference>
<dbReference type="Proteomes" id="UP000054538">
    <property type="component" value="Unassembled WGS sequence"/>
</dbReference>
<dbReference type="AlphaFoldDB" id="A0A0D0DLR1"/>
<evidence type="ECO:0000313" key="1">
    <source>
        <dbReference type="EMBL" id="KIK92303.1"/>
    </source>
</evidence>